<keyword evidence="8" id="KW-1278">Translocase</keyword>
<evidence type="ECO:0000256" key="4">
    <source>
        <dbReference type="ARBA" id="ARBA00022475"/>
    </source>
</evidence>
<keyword evidence="7 11" id="KW-0067">ATP-binding</keyword>
<dbReference type="InterPro" id="IPR013563">
    <property type="entry name" value="Oligopep_ABC_C"/>
</dbReference>
<evidence type="ECO:0000256" key="1">
    <source>
        <dbReference type="ARBA" id="ARBA00004202"/>
    </source>
</evidence>
<dbReference type="InterPro" id="IPR027417">
    <property type="entry name" value="P-loop_NTPase"/>
</dbReference>
<evidence type="ECO:0000313" key="12">
    <source>
        <dbReference type="Proteomes" id="UP000649604"/>
    </source>
</evidence>
<dbReference type="GO" id="GO:0016887">
    <property type="term" value="F:ATP hydrolysis activity"/>
    <property type="evidence" value="ECO:0007669"/>
    <property type="project" value="InterPro"/>
</dbReference>
<dbReference type="PANTHER" id="PTHR43297:SF14">
    <property type="entry name" value="ATPASE AAA-TYPE CORE DOMAIN-CONTAINING PROTEIN"/>
    <property type="match status" value="1"/>
</dbReference>
<dbReference type="AlphaFoldDB" id="A0A9D5Q7H1"/>
<evidence type="ECO:0000256" key="3">
    <source>
        <dbReference type="ARBA" id="ARBA00022448"/>
    </source>
</evidence>
<dbReference type="PANTHER" id="PTHR43297">
    <property type="entry name" value="OLIGOPEPTIDE TRANSPORT ATP-BINDING PROTEIN APPD"/>
    <property type="match status" value="1"/>
</dbReference>
<dbReference type="Gene3D" id="3.40.50.300">
    <property type="entry name" value="P-loop containing nucleotide triphosphate hydrolases"/>
    <property type="match status" value="1"/>
</dbReference>
<evidence type="ECO:0000256" key="6">
    <source>
        <dbReference type="ARBA" id="ARBA00022741"/>
    </source>
</evidence>
<proteinExistence type="inferred from homology"/>
<dbReference type="FunFam" id="3.40.50.300:FF:000016">
    <property type="entry name" value="Oligopeptide ABC transporter ATP-binding component"/>
    <property type="match status" value="1"/>
</dbReference>
<dbReference type="Pfam" id="PF08352">
    <property type="entry name" value="oligo_HPY"/>
    <property type="match status" value="1"/>
</dbReference>
<evidence type="ECO:0000256" key="9">
    <source>
        <dbReference type="ARBA" id="ARBA00023136"/>
    </source>
</evidence>
<keyword evidence="9" id="KW-0472">Membrane</keyword>
<comment type="caution">
    <text evidence="11">The sequence shown here is derived from an EMBL/GenBank/DDBJ whole genome shotgun (WGS) entry which is preliminary data.</text>
</comment>
<evidence type="ECO:0000256" key="5">
    <source>
        <dbReference type="ARBA" id="ARBA00022519"/>
    </source>
</evidence>
<comment type="similarity">
    <text evidence="2">Belongs to the ABC transporter superfamily.</text>
</comment>
<feature type="domain" description="ABC transporter" evidence="10">
    <location>
        <begin position="8"/>
        <end position="255"/>
    </location>
</feature>
<evidence type="ECO:0000256" key="8">
    <source>
        <dbReference type="ARBA" id="ARBA00022967"/>
    </source>
</evidence>
<dbReference type="PROSITE" id="PS00211">
    <property type="entry name" value="ABC_TRANSPORTER_1"/>
    <property type="match status" value="1"/>
</dbReference>
<organism evidence="11 12">
    <name type="scientific">candidate division KSB3 bacterium</name>
    <dbReference type="NCBI Taxonomy" id="2044937"/>
    <lineage>
        <taxon>Bacteria</taxon>
        <taxon>candidate division KSB3</taxon>
    </lineage>
</organism>
<comment type="subcellular location">
    <subcellularLocation>
        <location evidence="1">Cell membrane</location>
        <topology evidence="1">Peripheral membrane protein</topology>
    </subcellularLocation>
</comment>
<dbReference type="CDD" id="cd03257">
    <property type="entry name" value="ABC_NikE_OppD_transporters"/>
    <property type="match status" value="1"/>
</dbReference>
<reference evidence="11" key="1">
    <citation type="submission" date="2019-11" db="EMBL/GenBank/DDBJ databases">
        <title>Microbial mats filling the niche in hypersaline microbial mats.</title>
        <authorList>
            <person name="Wong H.L."/>
            <person name="Macleod F.I."/>
            <person name="White R.A. III"/>
            <person name="Burns B.P."/>
        </authorList>
    </citation>
    <scope>NUCLEOTIDE SEQUENCE</scope>
    <source>
        <strain evidence="11">Rbin_158</strain>
    </source>
</reference>
<evidence type="ECO:0000313" key="11">
    <source>
        <dbReference type="EMBL" id="MBD3326880.1"/>
    </source>
</evidence>
<gene>
    <name evidence="11" type="ORF">GF339_20010</name>
</gene>
<dbReference type="PROSITE" id="PS50893">
    <property type="entry name" value="ABC_TRANSPORTER_2"/>
    <property type="match status" value="1"/>
</dbReference>
<evidence type="ECO:0000256" key="2">
    <source>
        <dbReference type="ARBA" id="ARBA00005417"/>
    </source>
</evidence>
<dbReference type="SMART" id="SM00382">
    <property type="entry name" value="AAA"/>
    <property type="match status" value="1"/>
</dbReference>
<dbReference type="InterPro" id="IPR003439">
    <property type="entry name" value="ABC_transporter-like_ATP-bd"/>
</dbReference>
<dbReference type="GO" id="GO:0005524">
    <property type="term" value="F:ATP binding"/>
    <property type="evidence" value="ECO:0007669"/>
    <property type="project" value="UniProtKB-KW"/>
</dbReference>
<dbReference type="Proteomes" id="UP000649604">
    <property type="component" value="Unassembled WGS sequence"/>
</dbReference>
<name>A0A9D5Q7H1_9BACT</name>
<keyword evidence="6" id="KW-0547">Nucleotide-binding</keyword>
<dbReference type="GO" id="GO:0015833">
    <property type="term" value="P:peptide transport"/>
    <property type="evidence" value="ECO:0007669"/>
    <property type="project" value="InterPro"/>
</dbReference>
<dbReference type="Pfam" id="PF00005">
    <property type="entry name" value="ABC_tran"/>
    <property type="match status" value="1"/>
</dbReference>
<dbReference type="NCBIfam" id="TIGR01727">
    <property type="entry name" value="oligo_HPY"/>
    <property type="match status" value="1"/>
</dbReference>
<evidence type="ECO:0000256" key="7">
    <source>
        <dbReference type="ARBA" id="ARBA00022840"/>
    </source>
</evidence>
<sequence length="336" mass="36990">METQLLEVKHLSIQFFTRKGIVHAVDDISFTLKSGETLGLVGESGCGKTTTVLGLMNMVPSPGKIVSGEILVEGHNIVPLSERAMRQQIRWVKMAMVFQGAMNSLTPVYTIGRQMMETLQAHQRMEKGEAKRRIVKYLNLVGLSEDVVGRYPHELSGGMKQRIVIATALFLEPQIVICDEPTTALDVVVQAQIINLLKGLKQQLGLSVIFITHDLATEAEVADRLLVMYAGKIMEMGTNDQIYGTQGSAHPYTRKLLSATPRLHAPVTQLSFIPGDPPDLLHPPSGCPFHPRCPVVMERCHQDMPPLFPVVADHWSACWHNQAGESSASQPISGFP</sequence>
<keyword evidence="3" id="KW-0813">Transport</keyword>
<dbReference type="InterPro" id="IPR017871">
    <property type="entry name" value="ABC_transporter-like_CS"/>
</dbReference>
<accession>A0A9D5Q7H1</accession>
<dbReference type="EMBL" id="WJJP01000653">
    <property type="protein sequence ID" value="MBD3326880.1"/>
    <property type="molecule type" value="Genomic_DNA"/>
</dbReference>
<dbReference type="InterPro" id="IPR003593">
    <property type="entry name" value="AAA+_ATPase"/>
</dbReference>
<evidence type="ECO:0000259" key="10">
    <source>
        <dbReference type="PROSITE" id="PS50893"/>
    </source>
</evidence>
<dbReference type="SUPFAM" id="SSF52540">
    <property type="entry name" value="P-loop containing nucleoside triphosphate hydrolases"/>
    <property type="match status" value="1"/>
</dbReference>
<keyword evidence="5" id="KW-0997">Cell inner membrane</keyword>
<dbReference type="GO" id="GO:0005886">
    <property type="term" value="C:plasma membrane"/>
    <property type="evidence" value="ECO:0007669"/>
    <property type="project" value="UniProtKB-SubCell"/>
</dbReference>
<dbReference type="InterPro" id="IPR050388">
    <property type="entry name" value="ABC_Ni/Peptide_Import"/>
</dbReference>
<keyword evidence="4" id="KW-1003">Cell membrane</keyword>
<protein>
    <submittedName>
        <fullName evidence="11">ATP-binding cassette domain-containing protein</fullName>
    </submittedName>
</protein>